<sequence length="277" mass="32527">MQVINGYEDFKLAFSKEGIPQNKLKYWMDYHTKYEMIFNTIFKDLYMTDLENVKVMVEGTDFSEIMRKAEKSLEKISIKAIKETIEKCITFFNFQQEFDVYLLVGLGHIDGTALKAGKPFIYLGLERLTNTDVEALIIHEFNHLVRFSTLKEFENLSVGQLVIAEGLATLSPLVVNKLEFSEKNIKKALFVSEREFIEFNQYREKIINRLNNDFDKRLTPALMKKYFMKNEKAELCRSGYFYGVHIIKLLLDYGWKLEDLTVLSSKIILDEYFKTND</sequence>
<keyword evidence="3" id="KW-1185">Reference proteome</keyword>
<name>A0A2S5G967_9BACL</name>
<reference evidence="2 3" key="1">
    <citation type="submission" date="2018-02" db="EMBL/GenBank/DDBJ databases">
        <title>Jeotgalibacillus proteolyticum sp. nov. a protease producing bacterium isolated from ocean sediments of Laizhou Bay.</title>
        <authorList>
            <person name="Li Y."/>
        </authorList>
    </citation>
    <scope>NUCLEOTIDE SEQUENCE [LARGE SCALE GENOMIC DNA]</scope>
    <source>
        <strain evidence="2 3">22-7</strain>
    </source>
</reference>
<comment type="caution">
    <text evidence="2">The sequence shown here is derived from an EMBL/GenBank/DDBJ whole genome shotgun (WGS) entry which is preliminary data.</text>
</comment>
<dbReference type="EMBL" id="PREZ01000005">
    <property type="protein sequence ID" value="PPA69536.1"/>
    <property type="molecule type" value="Genomic_DNA"/>
</dbReference>
<proteinExistence type="predicted"/>
<dbReference type="Pfam" id="PF10026">
    <property type="entry name" value="DUF2268"/>
    <property type="match status" value="1"/>
</dbReference>
<evidence type="ECO:0000313" key="3">
    <source>
        <dbReference type="Proteomes" id="UP000239047"/>
    </source>
</evidence>
<feature type="domain" description="DUF2268" evidence="1">
    <location>
        <begin position="102"/>
        <end position="268"/>
    </location>
</feature>
<dbReference type="Proteomes" id="UP000239047">
    <property type="component" value="Unassembled WGS sequence"/>
</dbReference>
<organism evidence="2 3">
    <name type="scientific">Jeotgalibacillus proteolyticus</name>
    <dbReference type="NCBI Taxonomy" id="2082395"/>
    <lineage>
        <taxon>Bacteria</taxon>
        <taxon>Bacillati</taxon>
        <taxon>Bacillota</taxon>
        <taxon>Bacilli</taxon>
        <taxon>Bacillales</taxon>
        <taxon>Caryophanaceae</taxon>
        <taxon>Jeotgalibacillus</taxon>
    </lineage>
</organism>
<evidence type="ECO:0000259" key="1">
    <source>
        <dbReference type="Pfam" id="PF10026"/>
    </source>
</evidence>
<dbReference type="RefSeq" id="WP_104058529.1">
    <property type="nucleotide sequence ID" value="NZ_PREZ01000005.1"/>
</dbReference>
<dbReference type="OrthoDB" id="2449457at2"/>
<gene>
    <name evidence="2" type="ORF">C4B60_13385</name>
</gene>
<protein>
    <recommendedName>
        <fullName evidence="1">DUF2268 domain-containing protein</fullName>
    </recommendedName>
</protein>
<evidence type="ECO:0000313" key="2">
    <source>
        <dbReference type="EMBL" id="PPA69536.1"/>
    </source>
</evidence>
<dbReference type="InterPro" id="IPR018728">
    <property type="entry name" value="DUF2268"/>
</dbReference>
<accession>A0A2S5G967</accession>
<dbReference type="AlphaFoldDB" id="A0A2S5G967"/>